<dbReference type="InterPro" id="IPR003660">
    <property type="entry name" value="HAMP_dom"/>
</dbReference>
<keyword evidence="4" id="KW-0808">Transferase</keyword>
<dbReference type="AlphaFoldDB" id="A0A6I3T7L4"/>
<comment type="caution">
    <text evidence="10">The sequence shown here is derived from an EMBL/GenBank/DDBJ whole genome shotgun (WGS) entry which is preliminary data.</text>
</comment>
<evidence type="ECO:0000313" key="9">
    <source>
        <dbReference type="EMBL" id="GGC22007.1"/>
    </source>
</evidence>
<dbReference type="PANTHER" id="PTHR45436">
    <property type="entry name" value="SENSOR HISTIDINE KINASE YKOH"/>
    <property type="match status" value="1"/>
</dbReference>
<keyword evidence="12" id="KW-1185">Reference proteome</keyword>
<evidence type="ECO:0000256" key="4">
    <source>
        <dbReference type="ARBA" id="ARBA00022679"/>
    </source>
</evidence>
<dbReference type="Gene3D" id="6.10.340.10">
    <property type="match status" value="1"/>
</dbReference>
<dbReference type="EC" id="2.7.13.3" evidence="2"/>
<reference evidence="9" key="1">
    <citation type="journal article" date="2014" name="Int. J. Syst. Evol. Microbiol.">
        <title>Complete genome of a new Firmicutes species belonging to the dominant human colonic microbiota ('Ruminococcus bicirculans') reveals two chromosomes and a selective capacity to utilize plant glucans.</title>
        <authorList>
            <consortium name="NISC Comparative Sequencing Program"/>
            <person name="Wegmann U."/>
            <person name="Louis P."/>
            <person name="Goesmann A."/>
            <person name="Henrissat B."/>
            <person name="Duncan S.H."/>
            <person name="Flint H.J."/>
        </authorList>
    </citation>
    <scope>NUCLEOTIDE SEQUENCE</scope>
    <source>
        <strain evidence="9">CGMCC 1.15931</strain>
    </source>
</reference>
<dbReference type="GO" id="GO:0005886">
    <property type="term" value="C:plasma membrane"/>
    <property type="evidence" value="ECO:0007669"/>
    <property type="project" value="TreeGrafter"/>
</dbReference>
<keyword evidence="7" id="KW-1133">Transmembrane helix</keyword>
<reference evidence="10 11" key="3">
    <citation type="submission" date="2019-11" db="EMBL/GenBank/DDBJ databases">
        <title>Type strains purchased from KCTC, JCM and DSMZ.</title>
        <authorList>
            <person name="Lu H."/>
        </authorList>
    </citation>
    <scope>NUCLEOTIDE SEQUENCE [LARGE SCALE GENOMIC DNA]</scope>
    <source>
        <strain evidence="10 11">KCTC 52429</strain>
    </source>
</reference>
<evidence type="ECO:0000256" key="7">
    <source>
        <dbReference type="SAM" id="Phobius"/>
    </source>
</evidence>
<proteinExistence type="predicted"/>
<evidence type="ECO:0000256" key="3">
    <source>
        <dbReference type="ARBA" id="ARBA00022553"/>
    </source>
</evidence>
<evidence type="ECO:0000313" key="11">
    <source>
        <dbReference type="Proteomes" id="UP000430634"/>
    </source>
</evidence>
<evidence type="ECO:0000256" key="5">
    <source>
        <dbReference type="ARBA" id="ARBA00022777"/>
    </source>
</evidence>
<dbReference type="Proteomes" id="UP000430634">
    <property type="component" value="Unassembled WGS sequence"/>
</dbReference>
<keyword evidence="3" id="KW-0597">Phosphoprotein</keyword>
<sequence length="407" mass="43455">MFKSIRHGLFAALAGFTVLLCVGYTGLALVISYVTEDMLVDRLMAREAAAVTAHLNRSGTLAQPADALLRVHGDAATLPAPVREQVAAGRRRAEVFTDTGQHYHFRTLDLPAPGRPRRVYLVADAGPLLVVSKLFQEVGGFLVAVAVGLIGLALLLAWLLARRLVSPLLTLAHEVRDASTGGPARFSAQGRPDEIGYLADRLAAAIDELQATLRRESAFTRDVSHELRTPLTVLRNTLGQATARPLDEQERAQLQAGLAEMGNTIDVLFALARAGHVALEAFDLRGCIEDSLLRLVAQGGRDDDWLALDMPERIDVAGHPTLAALLLNNCLGNALFHGAPGAPLRVSYDGGELAIGNAVDPGRAGTTQGFHHGQNLLGRVAAAMGWQVRFEAGATHYQVVITPRLAG</sequence>
<dbReference type="Proteomes" id="UP000622638">
    <property type="component" value="Unassembled WGS sequence"/>
</dbReference>
<dbReference type="GO" id="GO:0000155">
    <property type="term" value="F:phosphorelay sensor kinase activity"/>
    <property type="evidence" value="ECO:0007669"/>
    <property type="project" value="InterPro"/>
</dbReference>
<dbReference type="EMBL" id="BMKG01000031">
    <property type="protein sequence ID" value="GGC22007.1"/>
    <property type="molecule type" value="Genomic_DNA"/>
</dbReference>
<dbReference type="SUPFAM" id="SSF47384">
    <property type="entry name" value="Homodimeric domain of signal transducing histidine kinase"/>
    <property type="match status" value="1"/>
</dbReference>
<reference evidence="9" key="4">
    <citation type="submission" date="2024-05" db="EMBL/GenBank/DDBJ databases">
        <authorList>
            <person name="Sun Q."/>
            <person name="Zhou Y."/>
        </authorList>
    </citation>
    <scope>NUCLEOTIDE SEQUENCE</scope>
    <source>
        <strain evidence="9">CGMCC 1.15931</strain>
    </source>
</reference>
<feature type="transmembrane region" description="Helical" evidence="7">
    <location>
        <begin position="138"/>
        <end position="161"/>
    </location>
</feature>
<keyword evidence="5 9" id="KW-0418">Kinase</keyword>
<evidence type="ECO:0000256" key="1">
    <source>
        <dbReference type="ARBA" id="ARBA00000085"/>
    </source>
</evidence>
<evidence type="ECO:0000313" key="10">
    <source>
        <dbReference type="EMBL" id="MTV55557.1"/>
    </source>
</evidence>
<feature type="transmembrane region" description="Helical" evidence="7">
    <location>
        <begin position="9"/>
        <end position="34"/>
    </location>
</feature>
<evidence type="ECO:0000256" key="2">
    <source>
        <dbReference type="ARBA" id="ARBA00012438"/>
    </source>
</evidence>
<evidence type="ECO:0000259" key="8">
    <source>
        <dbReference type="PROSITE" id="PS50885"/>
    </source>
</evidence>
<dbReference type="Pfam" id="PF00512">
    <property type="entry name" value="HisKA"/>
    <property type="match status" value="1"/>
</dbReference>
<dbReference type="EMBL" id="WNKZ01000090">
    <property type="protein sequence ID" value="MTV55557.1"/>
    <property type="molecule type" value="Genomic_DNA"/>
</dbReference>
<dbReference type="RefSeq" id="WP_155472822.1">
    <property type="nucleotide sequence ID" value="NZ_BMKG01000031.1"/>
</dbReference>
<gene>
    <name evidence="9" type="ORF">GCM10011572_49320</name>
    <name evidence="10" type="ORF">GM672_22795</name>
</gene>
<keyword evidence="7" id="KW-0472">Membrane</keyword>
<comment type="catalytic activity">
    <reaction evidence="1">
        <text>ATP + protein L-histidine = ADP + protein N-phospho-L-histidine.</text>
        <dbReference type="EC" id="2.7.13.3"/>
    </reaction>
</comment>
<reference evidence="12" key="2">
    <citation type="journal article" date="2019" name="Int. J. Syst. Evol. Microbiol.">
        <title>The Global Catalogue of Microorganisms (GCM) 10K type strain sequencing project: providing services to taxonomists for standard genome sequencing and annotation.</title>
        <authorList>
            <consortium name="The Broad Institute Genomics Platform"/>
            <consortium name="The Broad Institute Genome Sequencing Center for Infectious Disease"/>
            <person name="Wu L."/>
            <person name="Ma J."/>
        </authorList>
    </citation>
    <scope>NUCLEOTIDE SEQUENCE [LARGE SCALE GENOMIC DNA]</scope>
    <source>
        <strain evidence="12">CGMCC 1.15931</strain>
    </source>
</reference>
<evidence type="ECO:0000313" key="12">
    <source>
        <dbReference type="Proteomes" id="UP000622638"/>
    </source>
</evidence>
<dbReference type="InterPro" id="IPR036097">
    <property type="entry name" value="HisK_dim/P_sf"/>
</dbReference>
<feature type="domain" description="HAMP" evidence="8">
    <location>
        <begin position="162"/>
        <end position="214"/>
    </location>
</feature>
<keyword evidence="7" id="KW-0812">Transmembrane</keyword>
<protein>
    <recommendedName>
        <fullName evidence="2">histidine kinase</fullName>
        <ecNumber evidence="2">2.7.13.3</ecNumber>
    </recommendedName>
</protein>
<evidence type="ECO:0000256" key="6">
    <source>
        <dbReference type="ARBA" id="ARBA00023012"/>
    </source>
</evidence>
<keyword evidence="6" id="KW-0902">Two-component regulatory system</keyword>
<dbReference type="CDD" id="cd00082">
    <property type="entry name" value="HisKA"/>
    <property type="match status" value="1"/>
</dbReference>
<organism evidence="10 11">
    <name type="scientific">Pseudoduganella buxea</name>
    <dbReference type="NCBI Taxonomy" id="1949069"/>
    <lineage>
        <taxon>Bacteria</taxon>
        <taxon>Pseudomonadati</taxon>
        <taxon>Pseudomonadota</taxon>
        <taxon>Betaproteobacteria</taxon>
        <taxon>Burkholderiales</taxon>
        <taxon>Oxalobacteraceae</taxon>
        <taxon>Telluria group</taxon>
        <taxon>Pseudoduganella</taxon>
    </lineage>
</organism>
<dbReference type="PROSITE" id="PS50885">
    <property type="entry name" value="HAMP"/>
    <property type="match status" value="1"/>
</dbReference>
<dbReference type="PANTHER" id="PTHR45436:SF16">
    <property type="entry name" value="HISTIDINE KINASE"/>
    <property type="match status" value="1"/>
</dbReference>
<dbReference type="SMART" id="SM00388">
    <property type="entry name" value="HisKA"/>
    <property type="match status" value="1"/>
</dbReference>
<dbReference type="OrthoDB" id="9121563at2"/>
<name>A0A6I3T7L4_9BURK</name>
<dbReference type="Gene3D" id="1.10.287.130">
    <property type="match status" value="1"/>
</dbReference>
<dbReference type="InterPro" id="IPR003661">
    <property type="entry name" value="HisK_dim/P_dom"/>
</dbReference>
<dbReference type="InterPro" id="IPR050428">
    <property type="entry name" value="TCS_sensor_his_kinase"/>
</dbReference>
<accession>A0A6I3T7L4</accession>